<proteinExistence type="predicted"/>
<dbReference type="EMBL" id="CDOL01000007">
    <property type="protein sequence ID" value="CEN50142.1"/>
    <property type="molecule type" value="Genomic_DNA"/>
</dbReference>
<protein>
    <recommendedName>
        <fullName evidence="3">SusD/RagB family nutrient-binding outer membrane lipoprotein</fullName>
    </recommendedName>
</protein>
<dbReference type="SUPFAM" id="SSF48452">
    <property type="entry name" value="TPR-like"/>
    <property type="match status" value="1"/>
</dbReference>
<dbReference type="PROSITE" id="PS51257">
    <property type="entry name" value="PROKAR_LIPOPROTEIN"/>
    <property type="match status" value="1"/>
</dbReference>
<dbReference type="Pfam" id="PF12771">
    <property type="entry name" value="SusD-like_2"/>
    <property type="match status" value="1"/>
</dbReference>
<evidence type="ECO:0008006" key="3">
    <source>
        <dbReference type="Google" id="ProtNLM"/>
    </source>
</evidence>
<evidence type="ECO:0000313" key="1">
    <source>
        <dbReference type="EMBL" id="CEN50142.1"/>
    </source>
</evidence>
<organism evidence="1 2">
    <name type="scientific">Capnocytophaga canis</name>
    <dbReference type="NCBI Taxonomy" id="1848903"/>
    <lineage>
        <taxon>Bacteria</taxon>
        <taxon>Pseudomonadati</taxon>
        <taxon>Bacteroidota</taxon>
        <taxon>Flavobacteriia</taxon>
        <taxon>Flavobacteriales</taxon>
        <taxon>Flavobacteriaceae</taxon>
        <taxon>Capnocytophaga</taxon>
    </lineage>
</organism>
<sequence length="532" mass="59628">MKKIYTLLVGGLVALTSCNKDFEEINTNPNSPDAFISYAVFNGANKSLMDGTRGAFTSGRVALQWVQYSAQRNYTEEDRYQYRPTSGDNLWSGYYLAAKNYKTLIELNTSEETKLYASNFGENENQVAAARIMLAYVFSNLVDTFGDVPYYSYGNSDPEFQALNIDETFTPVYVSQQKIYTDILKELKEAVAMTVGSDNSRVFTKGDALFGSVGKMKRFANSLRLRIANRVKNVPALSTIAQTHITEAIAGGVMQSNDDTVGLTYENNEVAPSPMYTAFFVDARNDFSVSSSFVELLKGERGSYGVDPRLQKYAAPRTARISQVKAQSYAESDDLADYVGMPYGIANSYTASQRGFGVSSFSYNVLKPDYTEVLMEYAEVCFLLSENNGWDDAWYKKGVEASMERWGVDGAKSATFVAGLTPANEENVITQKYIALYMQPYEAWSEYRRTGFPNTLNKVGQTYDLVAPIRRQDKPDITNYVFNSLVQGVTDLPARLLYSARYSQLNKENYMKALQNMGMSEDSMTHKLIWAK</sequence>
<reference evidence="1 2" key="1">
    <citation type="submission" date="2015-01" db="EMBL/GenBank/DDBJ databases">
        <authorList>
            <person name="Xiang T."/>
            <person name="Song Y."/>
            <person name="Huang L."/>
            <person name="Wang B."/>
            <person name="Wu P."/>
        </authorList>
    </citation>
    <scope>NUCLEOTIDE SEQUENCE [LARGE SCALE GENOMIC DNA]</scope>
    <source>
        <strain evidence="1 2">CcD93</strain>
    </source>
</reference>
<dbReference type="InterPro" id="IPR011990">
    <property type="entry name" value="TPR-like_helical_dom_sf"/>
</dbReference>
<dbReference type="Proteomes" id="UP000038200">
    <property type="component" value="Unassembled WGS sequence"/>
</dbReference>
<dbReference type="RefSeq" id="WP_042005348.1">
    <property type="nucleotide sequence ID" value="NZ_CDOL01000007.1"/>
</dbReference>
<evidence type="ECO:0000313" key="2">
    <source>
        <dbReference type="Proteomes" id="UP000038200"/>
    </source>
</evidence>
<gene>
    <name evidence="1" type="ORF">CCAND93_1040003</name>
</gene>
<dbReference type="AlphaFoldDB" id="A0A0B7IJH7"/>
<name>A0A0B7IJH7_9FLAO</name>
<dbReference type="InterPro" id="IPR041662">
    <property type="entry name" value="SusD-like_2"/>
</dbReference>
<dbReference type="OrthoDB" id="725917at2"/>
<accession>A0A0B7IJH7</accession>
<dbReference type="Gene3D" id="1.25.40.390">
    <property type="match status" value="1"/>
</dbReference>